<keyword evidence="2" id="KW-0238">DNA-binding</keyword>
<evidence type="ECO:0000313" key="5">
    <source>
        <dbReference type="EMBL" id="CZE46296.1"/>
    </source>
</evidence>
<gene>
    <name evidence="5" type="primary">ohrR</name>
    <name evidence="5" type="ORF">ERS672216_00293</name>
</gene>
<dbReference type="PANTHER" id="PTHR42756:SF1">
    <property type="entry name" value="TRANSCRIPTIONAL REPRESSOR OF EMRAB OPERON"/>
    <property type="match status" value="1"/>
</dbReference>
<dbReference type="GO" id="GO:0003677">
    <property type="term" value="F:DNA binding"/>
    <property type="evidence" value="ECO:0007669"/>
    <property type="project" value="UniProtKB-KW"/>
</dbReference>
<dbReference type="GO" id="GO:0003700">
    <property type="term" value="F:DNA-binding transcription factor activity"/>
    <property type="evidence" value="ECO:0007669"/>
    <property type="project" value="InterPro"/>
</dbReference>
<keyword evidence="3" id="KW-0804">Transcription</keyword>
<evidence type="ECO:0000256" key="2">
    <source>
        <dbReference type="ARBA" id="ARBA00023125"/>
    </source>
</evidence>
<dbReference type="InterPro" id="IPR036390">
    <property type="entry name" value="WH_DNA-bd_sf"/>
</dbReference>
<name>A0A128ENF4_9BACT</name>
<dbReference type="PRINTS" id="PR00598">
    <property type="entry name" value="HTHMARR"/>
</dbReference>
<keyword evidence="1" id="KW-0805">Transcription regulation</keyword>
<proteinExistence type="predicted"/>
<reference evidence="5 6" key="1">
    <citation type="submission" date="2016-02" db="EMBL/GenBank/DDBJ databases">
        <authorList>
            <consortium name="Pathogen Informatics"/>
        </authorList>
    </citation>
    <scope>NUCLEOTIDE SEQUENCE [LARGE SCALE GENOMIC DNA]</scope>
    <source>
        <strain evidence="5 6">RC20</strain>
    </source>
</reference>
<dbReference type="OrthoDB" id="3176111at2"/>
<dbReference type="SUPFAM" id="SSF46785">
    <property type="entry name" value="Winged helix' DNA-binding domain"/>
    <property type="match status" value="1"/>
</dbReference>
<accession>A0A128ENF4</accession>
<dbReference type="SMART" id="SM00347">
    <property type="entry name" value="HTH_MARR"/>
    <property type="match status" value="1"/>
</dbReference>
<sequence length="144" mass="16409">MKNRAIIAYCARIREKANKLIINSLKASGYNDIAPSHGDILNLLFSGQSYPMAKVAQKIYRSKPTVTTLVEKLEVNGYISRFKSEDDARVVMIKITQKGLELKPIFAKINDELSRVTQNEFSQTELDFLETLLKKMTLNLKELQ</sequence>
<evidence type="ECO:0000256" key="3">
    <source>
        <dbReference type="ARBA" id="ARBA00023163"/>
    </source>
</evidence>
<evidence type="ECO:0000259" key="4">
    <source>
        <dbReference type="PROSITE" id="PS50995"/>
    </source>
</evidence>
<dbReference type="Proteomes" id="UP000069632">
    <property type="component" value="Unassembled WGS sequence"/>
</dbReference>
<dbReference type="Gene3D" id="1.10.10.10">
    <property type="entry name" value="Winged helix-like DNA-binding domain superfamily/Winged helix DNA-binding domain"/>
    <property type="match status" value="1"/>
</dbReference>
<dbReference type="PANTHER" id="PTHR42756">
    <property type="entry name" value="TRANSCRIPTIONAL REGULATOR, MARR"/>
    <property type="match status" value="1"/>
</dbReference>
<dbReference type="AlphaFoldDB" id="A0A128ENF4"/>
<dbReference type="RefSeq" id="WP_075494261.1">
    <property type="nucleotide sequence ID" value="NZ_CP053844.1"/>
</dbReference>
<feature type="domain" description="HTH marR-type" evidence="4">
    <location>
        <begin position="1"/>
        <end position="138"/>
    </location>
</feature>
<protein>
    <submittedName>
        <fullName evidence="5">Organic hydroperoxide resistance transcriptional regulator</fullName>
    </submittedName>
</protein>
<dbReference type="InterPro" id="IPR000835">
    <property type="entry name" value="HTH_MarR-typ"/>
</dbReference>
<dbReference type="Pfam" id="PF01047">
    <property type="entry name" value="MarR"/>
    <property type="match status" value="1"/>
</dbReference>
<dbReference type="InterPro" id="IPR036388">
    <property type="entry name" value="WH-like_DNA-bd_sf"/>
</dbReference>
<keyword evidence="6" id="KW-1185">Reference proteome</keyword>
<organism evidence="5 6">
    <name type="scientific">Campylobacter geochelonis</name>
    <dbReference type="NCBI Taxonomy" id="1780362"/>
    <lineage>
        <taxon>Bacteria</taxon>
        <taxon>Pseudomonadati</taxon>
        <taxon>Campylobacterota</taxon>
        <taxon>Epsilonproteobacteria</taxon>
        <taxon>Campylobacterales</taxon>
        <taxon>Campylobacteraceae</taxon>
        <taxon>Campylobacter</taxon>
    </lineage>
</organism>
<dbReference type="EMBL" id="FIZP01000001">
    <property type="protein sequence ID" value="CZE46296.1"/>
    <property type="molecule type" value="Genomic_DNA"/>
</dbReference>
<evidence type="ECO:0000313" key="6">
    <source>
        <dbReference type="Proteomes" id="UP000069632"/>
    </source>
</evidence>
<dbReference type="PROSITE" id="PS50995">
    <property type="entry name" value="HTH_MARR_2"/>
    <property type="match status" value="1"/>
</dbReference>
<evidence type="ECO:0000256" key="1">
    <source>
        <dbReference type="ARBA" id="ARBA00023015"/>
    </source>
</evidence>